<dbReference type="Pfam" id="PF17207">
    <property type="entry name" value="MCM_OB"/>
    <property type="match status" value="1"/>
</dbReference>
<dbReference type="GO" id="GO:0006260">
    <property type="term" value="P:DNA replication"/>
    <property type="evidence" value="ECO:0007669"/>
    <property type="project" value="UniProtKB-KW"/>
</dbReference>
<organism evidence="5">
    <name type="scientific">Nanobsidianus stetteri</name>
    <dbReference type="NCBI Taxonomy" id="1294122"/>
    <lineage>
        <taxon>Archaea</taxon>
        <taxon>Nanobdellota</taxon>
        <taxon>Candidatus Nanoarchaeia</taxon>
        <taxon>Nanoarchaeales</taxon>
        <taxon>Nanopusillaceae</taxon>
        <taxon>Candidatus Nanobsidianus</taxon>
    </lineage>
</organism>
<dbReference type="GO" id="GO:0005524">
    <property type="term" value="F:ATP binding"/>
    <property type="evidence" value="ECO:0007669"/>
    <property type="project" value="InterPro"/>
</dbReference>
<reference evidence="4" key="4">
    <citation type="submission" date="2021-11" db="EMBL/GenBank/DDBJ databases">
        <authorList>
            <person name="Munson-Mcgee J."/>
            <person name="Field E."/>
            <person name="Bateson M."/>
            <person name="Rooney C."/>
            <person name="Stepanauskas R."/>
            <person name="Young M."/>
        </authorList>
    </citation>
    <scope>NUCLEOTIDE SEQUENCE</scope>
    <source>
        <strain evidence="4">SCGC AB-777_F03</strain>
    </source>
</reference>
<reference evidence="5" key="1">
    <citation type="journal article" date="2015" name="Appl. Environ. Microbiol.">
        <title>Nanoarchaeota, Their Sulfolobales Host, and Nanoarchaeota Virus Distribution across Yellowstone National Park Hot Springs.</title>
        <authorList>
            <person name="Munson-McGee J.H."/>
            <person name="Field E.K."/>
            <person name="Bateson M."/>
            <person name="Rooney C."/>
            <person name="Stepanauskas R."/>
            <person name="Young M.J."/>
        </authorList>
    </citation>
    <scope>NUCLEOTIDE SEQUENCE [LARGE SCALE GENOMIC DNA]</scope>
    <source>
        <strain evidence="5">SCGC AB-777_F03</strain>
    </source>
</reference>
<proteinExistence type="inferred from homology"/>
<dbReference type="EMBL" id="QEFP01000013">
    <property type="protein sequence ID" value="PVU68401.1"/>
    <property type="molecule type" value="Genomic_DNA"/>
</dbReference>
<feature type="domain" description="MCM OB" evidence="3">
    <location>
        <begin position="95"/>
        <end position="223"/>
    </location>
</feature>
<reference evidence="4" key="2">
    <citation type="submission" date="2017-05" db="EMBL/GenBank/DDBJ databases">
        <authorList>
            <person name="Munson-Mcgee J.H."/>
        </authorList>
    </citation>
    <scope>NUCLEOTIDE SEQUENCE</scope>
    <source>
        <strain evidence="4">SCGC AB-777_F03</strain>
    </source>
</reference>
<reference evidence="5" key="3">
    <citation type="submission" date="2017-05" db="EMBL/GenBank/DDBJ databases">
        <authorList>
            <person name="Song R."/>
            <person name="Chenine A.L."/>
            <person name="Ruprecht R.M."/>
        </authorList>
    </citation>
    <scope>NUCLEOTIDE SEQUENCE</scope>
    <source>
        <strain evidence="5">SCGC AB-777_F03</strain>
    </source>
</reference>
<dbReference type="InterPro" id="IPR031327">
    <property type="entry name" value="MCM"/>
</dbReference>
<dbReference type="Gene3D" id="2.40.50.140">
    <property type="entry name" value="Nucleic acid-binding proteins"/>
    <property type="match status" value="1"/>
</dbReference>
<dbReference type="PANTHER" id="PTHR11630:SF66">
    <property type="entry name" value="DNA REPLICATION LICENSING FACTOR MCM4"/>
    <property type="match status" value="1"/>
</dbReference>
<dbReference type="PANTHER" id="PTHR11630">
    <property type="entry name" value="DNA REPLICATION LICENSING FACTOR MCM FAMILY MEMBER"/>
    <property type="match status" value="1"/>
</dbReference>
<evidence type="ECO:0000256" key="2">
    <source>
        <dbReference type="ARBA" id="ARBA00022705"/>
    </source>
</evidence>
<comment type="similarity">
    <text evidence="1">Belongs to the MCM family.</text>
</comment>
<dbReference type="GO" id="GO:0003697">
    <property type="term" value="F:single-stranded DNA binding"/>
    <property type="evidence" value="ECO:0007669"/>
    <property type="project" value="TreeGrafter"/>
</dbReference>
<dbReference type="InterPro" id="IPR033762">
    <property type="entry name" value="MCM_OB"/>
</dbReference>
<dbReference type="SUPFAM" id="SSF50249">
    <property type="entry name" value="Nucleic acid-binding proteins"/>
    <property type="match status" value="1"/>
</dbReference>
<keyword evidence="2" id="KW-0235">DNA replication</keyword>
<evidence type="ECO:0000313" key="4">
    <source>
        <dbReference type="EMBL" id="MCC5447258.1"/>
    </source>
</evidence>
<evidence type="ECO:0000256" key="1">
    <source>
        <dbReference type="ARBA" id="ARBA00008010"/>
    </source>
</evidence>
<dbReference type="Gene3D" id="2.20.28.10">
    <property type="match status" value="1"/>
</dbReference>
<sequence length="302" mass="35191">MDNAKEVEILDVGFLGQIFDASKEEIEKFIREEEKSIILDYEKIKSYLNNKQLDLLLNKTEKFLEQMSIYFSERLDRKVKVRIKNLPESLRYLRIRDIRSEHKDKLIQAEGIIKVSSEVRPFIIKTKYLHEDCGGEFWVENKNFVIEKPKKCPVCGGTKGKFIETDHETIDIQRLLIEEPADQIEKGEQPAQITVILKEDLCEPRMERKTLPGIRVKIYGIVKELKNSNLKAILDLYIDAIYIEPVDKDVEDISISPEDERKIRELANSTDVLSLIANSVAPGLYGKHYIYIKMMGVFYLKY</sequence>
<evidence type="ECO:0000259" key="3">
    <source>
        <dbReference type="Pfam" id="PF17207"/>
    </source>
</evidence>
<dbReference type="InterPro" id="IPR012340">
    <property type="entry name" value="NA-bd_OB-fold"/>
</dbReference>
<gene>
    <name evidence="4" type="ORF">DDW03_002480</name>
    <name evidence="5" type="ORF">DDW03_02520</name>
</gene>
<comment type="caution">
    <text evidence="5">The sequence shown here is derived from an EMBL/GenBank/DDBJ whole genome shotgun (WGS) entry which is preliminary data.</text>
</comment>
<dbReference type="Proteomes" id="UP000245509">
    <property type="component" value="Unassembled WGS sequence"/>
</dbReference>
<dbReference type="GO" id="GO:0017116">
    <property type="term" value="F:single-stranded DNA helicase activity"/>
    <property type="evidence" value="ECO:0007669"/>
    <property type="project" value="TreeGrafter"/>
</dbReference>
<protein>
    <recommendedName>
        <fullName evidence="3">MCM OB domain-containing protein</fullName>
    </recommendedName>
</protein>
<accession>A0A2T9WKP4</accession>
<dbReference type="RefSeq" id="WP_228615482.1">
    <property type="nucleotide sequence ID" value="NZ_QEFP02000017.1"/>
</dbReference>
<dbReference type="GO" id="GO:0042555">
    <property type="term" value="C:MCM complex"/>
    <property type="evidence" value="ECO:0007669"/>
    <property type="project" value="TreeGrafter"/>
</dbReference>
<name>A0A2T9WKP4_NANST</name>
<dbReference type="AlphaFoldDB" id="A0A2T9WKP4"/>
<evidence type="ECO:0000313" key="5">
    <source>
        <dbReference type="EMBL" id="PVU68401.1"/>
    </source>
</evidence>
<dbReference type="EMBL" id="QEFP02000017">
    <property type="protein sequence ID" value="MCC5447258.1"/>
    <property type="molecule type" value="Genomic_DNA"/>
</dbReference>